<feature type="active site" description="Cysteine persulfide intermediate" evidence="3">
    <location>
        <position position="122"/>
    </location>
</feature>
<proteinExistence type="inferred from homology"/>
<dbReference type="GO" id="GO:0006777">
    <property type="term" value="P:Mo-molybdopterin cofactor biosynthetic process"/>
    <property type="evidence" value="ECO:0007669"/>
    <property type="project" value="UniProtKB-UniRule"/>
</dbReference>
<dbReference type="GO" id="GO:0005737">
    <property type="term" value="C:cytoplasm"/>
    <property type="evidence" value="ECO:0007669"/>
    <property type="project" value="UniProtKB-SubCell"/>
</dbReference>
<dbReference type="HAMAP" id="MF_00187">
    <property type="entry name" value="FdhD"/>
    <property type="match status" value="1"/>
</dbReference>
<dbReference type="Pfam" id="PF02634">
    <property type="entry name" value="FdhD-NarQ"/>
    <property type="match status" value="1"/>
</dbReference>
<comment type="similarity">
    <text evidence="3">Belongs to the FdhD family.</text>
</comment>
<dbReference type="NCBIfam" id="TIGR00129">
    <property type="entry name" value="fdhD_narQ"/>
    <property type="match status" value="1"/>
</dbReference>
<evidence type="ECO:0000313" key="6">
    <source>
        <dbReference type="Proteomes" id="UP000250557"/>
    </source>
</evidence>
<sequence>MSTPSVIHIPVVKVNANRSAREEDSIAIEEPLEIKLEYGPAEGRELRNISVTMRTPGHDAELATGFLFTEGIIKNADEIKSAKHSFITCAENKENTMLVTLEQGVIPHLQNTERNFYTTSSCGVCGKGSISAIRTVSNFVAGADDGNVIHSLVLNQLPKILRGHQRVFDDTGGLHASALFTPLGELLLLREDVGRHNALDKLIGAAMMYNWLPLQQTVLLLSGRASFELIQKAAMAGISIIAAVGAPSSLAIELANEFNITLIGFLRDERFNIYAGAHRVMAPDEAVLTVPSA</sequence>
<dbReference type="InterPro" id="IPR003786">
    <property type="entry name" value="FdhD"/>
</dbReference>
<dbReference type="EMBL" id="CP043451">
    <property type="protein sequence ID" value="QEM02870.1"/>
    <property type="molecule type" value="Genomic_DNA"/>
</dbReference>
<dbReference type="PANTHER" id="PTHR30592:SF1">
    <property type="entry name" value="SULFUR CARRIER PROTEIN FDHD"/>
    <property type="match status" value="1"/>
</dbReference>
<dbReference type="EMBL" id="CP071880">
    <property type="protein sequence ID" value="QTE48383.1"/>
    <property type="molecule type" value="Genomic_DNA"/>
</dbReference>
<keyword evidence="1 3" id="KW-0963">Cytoplasm</keyword>
<evidence type="ECO:0000256" key="3">
    <source>
        <dbReference type="HAMAP-Rule" id="MF_00187"/>
    </source>
</evidence>
<dbReference type="RefSeq" id="WP_112655788.1">
    <property type="nucleotide sequence ID" value="NZ_CP043451.1"/>
</dbReference>
<dbReference type="GO" id="GO:0097163">
    <property type="term" value="F:sulfur carrier activity"/>
    <property type="evidence" value="ECO:0007669"/>
    <property type="project" value="UniProtKB-UniRule"/>
</dbReference>
<dbReference type="AlphaFoldDB" id="A0AAE6MGS1"/>
<reference evidence="5 7" key="2">
    <citation type="submission" date="2021-03" db="EMBL/GenBank/DDBJ databases">
        <title>Mucilaginibacter strains isolated from gold and copper mining confer multi heavy-metal resistance.</title>
        <authorList>
            <person name="Li Y."/>
        </authorList>
    </citation>
    <scope>NUCLEOTIDE SEQUENCE [LARGE SCALE GENOMIC DNA]</scope>
    <source>
        <strain evidence="5 7">P2-4</strain>
    </source>
</reference>
<evidence type="ECO:0000313" key="5">
    <source>
        <dbReference type="EMBL" id="QTE48383.1"/>
    </source>
</evidence>
<dbReference type="SUPFAM" id="SSF53927">
    <property type="entry name" value="Cytidine deaminase-like"/>
    <property type="match status" value="1"/>
</dbReference>
<comment type="subcellular location">
    <subcellularLocation>
        <location evidence="3">Cytoplasm</location>
    </subcellularLocation>
</comment>
<evidence type="ECO:0000256" key="2">
    <source>
        <dbReference type="ARBA" id="ARBA00023150"/>
    </source>
</evidence>
<reference evidence="4 6" key="1">
    <citation type="submission" date="2019-08" db="EMBL/GenBank/DDBJ databases">
        <title>Comparative genome analysis confer to the adaptation heavy metal polluted environment.</title>
        <authorList>
            <person name="Li Y."/>
        </authorList>
    </citation>
    <scope>NUCLEOTIDE SEQUENCE [LARGE SCALE GENOMIC DNA]</scope>
    <source>
        <strain evidence="4 6">P2</strain>
    </source>
</reference>
<dbReference type="Gene3D" id="3.40.140.10">
    <property type="entry name" value="Cytidine Deaminase, domain 2"/>
    <property type="match status" value="1"/>
</dbReference>
<dbReference type="PIRSF" id="PIRSF015626">
    <property type="entry name" value="FdhD"/>
    <property type="match status" value="1"/>
</dbReference>
<feature type="binding site" evidence="3">
    <location>
        <begin position="265"/>
        <end position="270"/>
    </location>
    <ligand>
        <name>Mo-bis(molybdopterin guanine dinucleotide)</name>
        <dbReference type="ChEBI" id="CHEBI:60539"/>
    </ligand>
</feature>
<evidence type="ECO:0000313" key="4">
    <source>
        <dbReference type="EMBL" id="QEM02870.1"/>
    </source>
</evidence>
<dbReference type="GO" id="GO:0016783">
    <property type="term" value="F:sulfurtransferase activity"/>
    <property type="evidence" value="ECO:0007669"/>
    <property type="project" value="InterPro"/>
</dbReference>
<comment type="function">
    <text evidence="3">Required for formate dehydrogenase (FDH) activity. Acts as a sulfur carrier protein that transfers sulfur from IscS to the molybdenum cofactor prior to its insertion into FDH.</text>
</comment>
<evidence type="ECO:0000256" key="1">
    <source>
        <dbReference type="ARBA" id="ARBA00022490"/>
    </source>
</evidence>
<dbReference type="Gene3D" id="3.10.20.10">
    <property type="match status" value="1"/>
</dbReference>
<dbReference type="Proteomes" id="UP000250557">
    <property type="component" value="Chromosome"/>
</dbReference>
<organism evidence="4 6">
    <name type="scientific">Mucilaginibacter rubeus</name>
    <dbReference type="NCBI Taxonomy" id="2027860"/>
    <lineage>
        <taxon>Bacteria</taxon>
        <taxon>Pseudomonadati</taxon>
        <taxon>Bacteroidota</taxon>
        <taxon>Sphingobacteriia</taxon>
        <taxon>Sphingobacteriales</taxon>
        <taxon>Sphingobacteriaceae</taxon>
        <taxon>Mucilaginibacter</taxon>
    </lineage>
</organism>
<accession>A0AAE6MGS1</accession>
<gene>
    <name evidence="3 4" type="primary">fdhD</name>
    <name evidence="4" type="ORF">DIU31_004825</name>
    <name evidence="5" type="ORF">J3L21_22900</name>
</gene>
<name>A0AAE6MGS1_9SPHI</name>
<keyword evidence="2 3" id="KW-0501">Molybdenum cofactor biosynthesis</keyword>
<dbReference type="NCBIfam" id="NF001943">
    <property type="entry name" value="PRK00724.1-2"/>
    <property type="match status" value="1"/>
</dbReference>
<dbReference type="InterPro" id="IPR016193">
    <property type="entry name" value="Cytidine_deaminase-like"/>
</dbReference>
<protein>
    <recommendedName>
        <fullName evidence="3">Sulfur carrier protein FdhD</fullName>
    </recommendedName>
</protein>
<dbReference type="PANTHER" id="PTHR30592">
    <property type="entry name" value="FORMATE DEHYDROGENASE"/>
    <property type="match status" value="1"/>
</dbReference>
<evidence type="ECO:0000313" key="7">
    <source>
        <dbReference type="Proteomes" id="UP000663940"/>
    </source>
</evidence>
<dbReference type="Proteomes" id="UP000663940">
    <property type="component" value="Chromosome"/>
</dbReference>
<keyword evidence="7" id="KW-1185">Reference proteome</keyword>